<dbReference type="RefSeq" id="WP_092263538.1">
    <property type="nucleotide sequence ID" value="NZ_FNZA01000003.1"/>
</dbReference>
<protein>
    <submittedName>
        <fullName evidence="1">Uncharacterized protein</fullName>
    </submittedName>
</protein>
<dbReference type="Proteomes" id="UP000199223">
    <property type="component" value="Unassembled WGS sequence"/>
</dbReference>
<dbReference type="EMBL" id="FNZA01000003">
    <property type="protein sequence ID" value="SEI97860.1"/>
    <property type="molecule type" value="Genomic_DNA"/>
</dbReference>
<dbReference type="OrthoDB" id="2988063at2"/>
<reference evidence="2" key="1">
    <citation type="submission" date="2016-10" db="EMBL/GenBank/DDBJ databases">
        <authorList>
            <person name="Varghese N."/>
            <person name="Submissions S."/>
        </authorList>
    </citation>
    <scope>NUCLEOTIDE SEQUENCE [LARGE SCALE GENOMIC DNA]</scope>
    <source>
        <strain evidence="2">CGMCC 1.10218</strain>
    </source>
</reference>
<proteinExistence type="predicted"/>
<gene>
    <name evidence="1" type="ORF">SAMN04488058_1033</name>
</gene>
<evidence type="ECO:0000313" key="1">
    <source>
        <dbReference type="EMBL" id="SEI97860.1"/>
    </source>
</evidence>
<accession>A0A1H6VB45</accession>
<organism evidence="1 2">
    <name type="scientific">Deinococcus reticulitermitis</name>
    <dbReference type="NCBI Taxonomy" id="856736"/>
    <lineage>
        <taxon>Bacteria</taxon>
        <taxon>Thermotogati</taxon>
        <taxon>Deinococcota</taxon>
        <taxon>Deinococci</taxon>
        <taxon>Deinococcales</taxon>
        <taxon>Deinococcaceae</taxon>
        <taxon>Deinococcus</taxon>
    </lineage>
</organism>
<keyword evidence="2" id="KW-1185">Reference proteome</keyword>
<dbReference type="STRING" id="856736.SAMN04488058_1033"/>
<dbReference type="AlphaFoldDB" id="A0A1H6VB45"/>
<name>A0A1H6VB45_9DEIO</name>
<sequence length="209" mass="22999">MIHLPEWLAQQERHVTPLFETAEDGLTVKTHLRGKEKPRLTLTRHPSFDAAMIEMVTAGLAEEDWQGFLYVLHTGEGDALTPRYIGKAEKKGVKNPVSANLARIASNHDKFGRWGYNKAYHIGDLSHAVLGAAFTPGQAPGKYHRWADALFETLNPPTLRVPVSMSLIPWRDGARGPSGLIGSLAAVEYEVIALAAVAYPEELLNVQGR</sequence>
<evidence type="ECO:0000313" key="2">
    <source>
        <dbReference type="Proteomes" id="UP000199223"/>
    </source>
</evidence>